<feature type="region of interest" description="Disordered" evidence="1">
    <location>
        <begin position="196"/>
        <end position="229"/>
    </location>
</feature>
<dbReference type="Ensembl" id="ENSLACT00000025227.1">
    <property type="protein sequence ID" value="ENSLACP00000021952.1"/>
    <property type="gene ID" value="ENSLACG00000022573.1"/>
</dbReference>
<accession>M3XGU6</accession>
<reference evidence="2" key="2">
    <citation type="submission" date="2025-08" db="UniProtKB">
        <authorList>
            <consortium name="Ensembl"/>
        </authorList>
    </citation>
    <scope>IDENTIFICATION</scope>
</reference>
<reference evidence="3" key="1">
    <citation type="submission" date="2011-08" db="EMBL/GenBank/DDBJ databases">
        <title>The draft genome of Latimeria chalumnae.</title>
        <authorList>
            <person name="Di Palma F."/>
            <person name="Alfoldi J."/>
            <person name="Johnson J."/>
            <person name="Berlin A."/>
            <person name="Gnerre S."/>
            <person name="Jaffe D."/>
            <person name="MacCallum I."/>
            <person name="Young S."/>
            <person name="Walker B.J."/>
            <person name="Lander E."/>
            <person name="Lindblad-Toh K."/>
        </authorList>
    </citation>
    <scope>NUCLEOTIDE SEQUENCE [LARGE SCALE GENOMIC DNA]</scope>
    <source>
        <strain evidence="3">Wild caught</strain>
    </source>
</reference>
<evidence type="ECO:0000313" key="3">
    <source>
        <dbReference type="Proteomes" id="UP000008672"/>
    </source>
</evidence>
<evidence type="ECO:0000256" key="1">
    <source>
        <dbReference type="SAM" id="MobiDB-lite"/>
    </source>
</evidence>
<reference evidence="2" key="3">
    <citation type="submission" date="2025-09" db="UniProtKB">
        <authorList>
            <consortium name="Ensembl"/>
        </authorList>
    </citation>
    <scope>IDENTIFICATION</scope>
</reference>
<dbReference type="EMBL" id="AFYH01085652">
    <property type="status" value="NOT_ANNOTATED_CDS"/>
    <property type="molecule type" value="Genomic_DNA"/>
</dbReference>
<name>M3XGU6_LATCH</name>
<dbReference type="GO" id="GO:0005814">
    <property type="term" value="C:centriole"/>
    <property type="evidence" value="ECO:0007669"/>
    <property type="project" value="TreeGrafter"/>
</dbReference>
<dbReference type="HOGENOM" id="CLU_445456_0_0_1"/>
<evidence type="ECO:0000313" key="2">
    <source>
        <dbReference type="Ensembl" id="ENSLACP00000021952.1"/>
    </source>
</evidence>
<feature type="compositionally biased region" description="Basic and acidic residues" evidence="1">
    <location>
        <begin position="204"/>
        <end position="218"/>
    </location>
</feature>
<dbReference type="PANTHER" id="PTHR14351">
    <property type="entry name" value="TESTIS-SPECIFIC SERINE KINASE SUBSTRATE"/>
    <property type="match status" value="1"/>
</dbReference>
<protein>
    <submittedName>
        <fullName evidence="2">Uncharacterized protein</fullName>
    </submittedName>
</protein>
<proteinExistence type="predicted"/>
<dbReference type="GO" id="GO:0019901">
    <property type="term" value="F:protein kinase binding"/>
    <property type="evidence" value="ECO:0007669"/>
    <property type="project" value="TreeGrafter"/>
</dbReference>
<dbReference type="PANTHER" id="PTHR14351:SF1">
    <property type="entry name" value="TESTIS-SPECIFIC SERINE KINASE SUBSTRATE"/>
    <property type="match status" value="1"/>
</dbReference>
<dbReference type="InParanoid" id="M3XGU6"/>
<dbReference type="AlphaFoldDB" id="M3XGU6"/>
<organism evidence="2 3">
    <name type="scientific">Latimeria chalumnae</name>
    <name type="common">Coelacanth</name>
    <dbReference type="NCBI Taxonomy" id="7897"/>
    <lineage>
        <taxon>Eukaryota</taxon>
        <taxon>Metazoa</taxon>
        <taxon>Chordata</taxon>
        <taxon>Craniata</taxon>
        <taxon>Vertebrata</taxon>
        <taxon>Euteleostomi</taxon>
        <taxon>Coelacanthiformes</taxon>
        <taxon>Coelacanthidae</taxon>
        <taxon>Latimeria</taxon>
    </lineage>
</organism>
<dbReference type="Proteomes" id="UP000008672">
    <property type="component" value="Unassembled WGS sequence"/>
</dbReference>
<keyword evidence="3" id="KW-1185">Reference proteome</keyword>
<dbReference type="InterPro" id="IPR028214">
    <property type="entry name" value="TSKS"/>
</dbReference>
<dbReference type="Pfam" id="PF15358">
    <property type="entry name" value="TSKS"/>
    <property type="match status" value="1"/>
</dbReference>
<sequence length="613" mass="70442">MKDIVFTVIWQSPELQQEKLAEGYPDIFSDPSEDGETALHELDRLIAYSLLFAPLDNRKAKTQLKRSFACTNLSIKNQTHSSDTCRDLNRHEQLSDLDFTTIWQAPEFSYTQDENEFSVDMQEPFNLVYEEITNDSFAWLNDFSLASALLDRRGLMFLLKRCYASTNISVKAIIDKNRSYTKAASCLKPKNQNIAELPDQENLENTKAKEANKQDTHHKQTKRKERNEKQLEQCYQKLEDSCKEVETSVEKLEQNTTTVRSITSNIECKLRKLSERFPLDYASKQTEDKLKQSASYSGDGSTLESIQQTLGQVATSITDLHGMMAKIISTIDVKIKESTTADMRPSANEEMFQKQESYLSLFEEIRKLLAKVTTEQQKGKAQNEELFEITAHLKMNVTSLVSQWRSSQEQEEPALYKTLKNLKTEAGDALVSMKKTSEDVLKIAEDIHSLVDFQPIFTNIYERLQSSSSLNEADSRLFSCIGSRSSSSQYCSNRETMQELLKKATTAIVEEMHNNDKSTHADPLRTGQQIEELKTQLRQEHLRCTTLQSEVRLLSDEIIRLQNHLLCLRPFRDFRDTNTEELYNKMRDVHDQARRLSQIQDSTMIIPGTSIMS</sequence>